<accession>A0A7R9PF75</accession>
<dbReference type="AlphaFoldDB" id="A0A7R9PF75"/>
<proteinExistence type="predicted"/>
<feature type="chain" id="PRO_5030587796" evidence="2">
    <location>
        <begin position="21"/>
        <end position="153"/>
    </location>
</feature>
<reference evidence="3" key="1">
    <citation type="submission" date="2020-11" db="EMBL/GenBank/DDBJ databases">
        <authorList>
            <person name="Tran Van P."/>
        </authorList>
    </citation>
    <scope>NUCLEOTIDE SEQUENCE</scope>
</reference>
<evidence type="ECO:0000256" key="1">
    <source>
        <dbReference type="SAM" id="MobiDB-lite"/>
    </source>
</evidence>
<dbReference type="EMBL" id="OE207519">
    <property type="protein sequence ID" value="CAD7580957.1"/>
    <property type="molecule type" value="Genomic_DNA"/>
</dbReference>
<evidence type="ECO:0000313" key="3">
    <source>
        <dbReference type="EMBL" id="CAD7580957.1"/>
    </source>
</evidence>
<organism evidence="3">
    <name type="scientific">Timema californicum</name>
    <name type="common">California timema</name>
    <name type="synonym">Walking stick</name>
    <dbReference type="NCBI Taxonomy" id="61474"/>
    <lineage>
        <taxon>Eukaryota</taxon>
        <taxon>Metazoa</taxon>
        <taxon>Ecdysozoa</taxon>
        <taxon>Arthropoda</taxon>
        <taxon>Hexapoda</taxon>
        <taxon>Insecta</taxon>
        <taxon>Pterygota</taxon>
        <taxon>Neoptera</taxon>
        <taxon>Polyneoptera</taxon>
        <taxon>Phasmatodea</taxon>
        <taxon>Timematodea</taxon>
        <taxon>Timematoidea</taxon>
        <taxon>Timematidae</taxon>
        <taxon>Timema</taxon>
    </lineage>
</organism>
<sequence length="153" mass="17215">MDMLFWVILDLLWLIEFPIGSMLMTKTGTEAKQAEGQRWKGEETSDSDEDSDMYSDEDGDNDEDNGGYDDRKTGRGTEMDAGEVSAGEYRESQTKGEMREKKRDAWGKPCDCKSLFLETRRVGLGPVRALCVKMEIGGCSPLVPSGHWIYPED</sequence>
<feature type="compositionally biased region" description="Basic and acidic residues" evidence="1">
    <location>
        <begin position="88"/>
        <end position="103"/>
    </location>
</feature>
<feature type="signal peptide" evidence="2">
    <location>
        <begin position="1"/>
        <end position="20"/>
    </location>
</feature>
<feature type="compositionally biased region" description="Acidic residues" evidence="1">
    <location>
        <begin position="44"/>
        <end position="67"/>
    </location>
</feature>
<evidence type="ECO:0000256" key="2">
    <source>
        <dbReference type="SAM" id="SignalP"/>
    </source>
</evidence>
<name>A0A7R9PF75_TIMCA</name>
<feature type="region of interest" description="Disordered" evidence="1">
    <location>
        <begin position="30"/>
        <end position="103"/>
    </location>
</feature>
<feature type="compositionally biased region" description="Basic and acidic residues" evidence="1">
    <location>
        <begin position="32"/>
        <end position="43"/>
    </location>
</feature>
<protein>
    <submittedName>
        <fullName evidence="3">(California timema) hypothetical protein</fullName>
    </submittedName>
</protein>
<feature type="compositionally biased region" description="Basic and acidic residues" evidence="1">
    <location>
        <begin position="68"/>
        <end position="78"/>
    </location>
</feature>
<keyword evidence="2" id="KW-0732">Signal</keyword>
<gene>
    <name evidence="3" type="ORF">TCMB3V08_LOCUS13490</name>
</gene>